<feature type="domain" description="TNase-like" evidence="7">
    <location>
        <begin position="369"/>
        <end position="516"/>
    </location>
</feature>
<dbReference type="PIRSF" id="PIRSF017179">
    <property type="entry name" value="RISC-Tudor-SN"/>
    <property type="match status" value="1"/>
</dbReference>
<reference evidence="8 9" key="1">
    <citation type="submission" date="2022-07" db="EMBL/GenBank/DDBJ databases">
        <title>Genome-wide signatures of adaptation to extreme environments.</title>
        <authorList>
            <person name="Cho C.H."/>
            <person name="Yoon H.S."/>
        </authorList>
    </citation>
    <scope>NUCLEOTIDE SEQUENCE [LARGE SCALE GENOMIC DNA]</scope>
    <source>
        <strain evidence="8 9">108.79 E11</strain>
    </source>
</reference>
<dbReference type="GO" id="GO:0005829">
    <property type="term" value="C:cytosol"/>
    <property type="evidence" value="ECO:0007669"/>
    <property type="project" value="UniProtKB-UniRule"/>
</dbReference>
<dbReference type="PANTHER" id="PTHR12302:SF2">
    <property type="entry name" value="STAPHYLOCOCCAL NUCLEASE DOMAIN-CONTAINING PROTEIN 1"/>
    <property type="match status" value="1"/>
</dbReference>
<dbReference type="Gene3D" id="2.30.30.140">
    <property type="match status" value="1"/>
</dbReference>
<evidence type="ECO:0000256" key="5">
    <source>
        <dbReference type="SAM" id="MobiDB-lite"/>
    </source>
</evidence>
<dbReference type="SMART" id="SM00333">
    <property type="entry name" value="TUDOR"/>
    <property type="match status" value="1"/>
</dbReference>
<feature type="domain" description="Tudor" evidence="6">
    <location>
        <begin position="764"/>
        <end position="824"/>
    </location>
</feature>
<dbReference type="SUPFAM" id="SSF50199">
    <property type="entry name" value="Staphylococcal nuclease"/>
    <property type="match status" value="5"/>
</dbReference>
<dbReference type="InterPro" id="IPR016685">
    <property type="entry name" value="Silence_cplx_Nase-comp_TudorSN"/>
</dbReference>
<comment type="subcellular location">
    <subcellularLocation>
        <location evidence="1 4">Cytoplasm</location>
    </subcellularLocation>
</comment>
<protein>
    <submittedName>
        <fullName evidence="8">Uncharacterized protein</fullName>
    </submittedName>
</protein>
<evidence type="ECO:0000259" key="7">
    <source>
        <dbReference type="PROSITE" id="PS50830"/>
    </source>
</evidence>
<proteinExistence type="predicted"/>
<dbReference type="SUPFAM" id="SSF63748">
    <property type="entry name" value="Tudor/PWWP/MBT"/>
    <property type="match status" value="1"/>
</dbReference>
<feature type="domain" description="TNase-like" evidence="7">
    <location>
        <begin position="12"/>
        <end position="177"/>
    </location>
</feature>
<evidence type="ECO:0000313" key="8">
    <source>
        <dbReference type="EMBL" id="KAK4523400.1"/>
    </source>
</evidence>
<feature type="domain" description="TNase-like" evidence="7">
    <location>
        <begin position="199"/>
        <end position="356"/>
    </location>
</feature>
<dbReference type="Pfam" id="PF00567">
    <property type="entry name" value="TUDOR"/>
    <property type="match status" value="1"/>
</dbReference>
<feature type="compositionally biased region" description="Basic and acidic residues" evidence="5">
    <location>
        <begin position="55"/>
        <end position="65"/>
    </location>
</feature>
<dbReference type="GO" id="GO:0006402">
    <property type="term" value="P:mRNA catabolic process"/>
    <property type="evidence" value="ECO:0007669"/>
    <property type="project" value="UniProtKB-UniRule"/>
</dbReference>
<feature type="region of interest" description="Disordered" evidence="5">
    <location>
        <begin position="687"/>
        <end position="706"/>
    </location>
</feature>
<organism evidence="8 9">
    <name type="scientific">Galdieria yellowstonensis</name>
    <dbReference type="NCBI Taxonomy" id="3028027"/>
    <lineage>
        <taxon>Eukaryota</taxon>
        <taxon>Rhodophyta</taxon>
        <taxon>Bangiophyceae</taxon>
        <taxon>Galdieriales</taxon>
        <taxon>Galdieriaceae</taxon>
        <taxon>Galdieria</taxon>
    </lineage>
</organism>
<dbReference type="GO" id="GO:0004518">
    <property type="term" value="F:nuclease activity"/>
    <property type="evidence" value="ECO:0007669"/>
    <property type="project" value="TreeGrafter"/>
</dbReference>
<evidence type="ECO:0000256" key="1">
    <source>
        <dbReference type="ARBA" id="ARBA00004496"/>
    </source>
</evidence>
<dbReference type="SMART" id="SM00318">
    <property type="entry name" value="SNc"/>
    <property type="match status" value="4"/>
</dbReference>
<dbReference type="PROSITE" id="PS50304">
    <property type="entry name" value="TUDOR"/>
    <property type="match status" value="1"/>
</dbReference>
<dbReference type="Proteomes" id="UP001300502">
    <property type="component" value="Unassembled WGS sequence"/>
</dbReference>
<feature type="region of interest" description="Disordered" evidence="5">
    <location>
        <begin position="53"/>
        <end position="73"/>
    </location>
</feature>
<evidence type="ECO:0000313" key="9">
    <source>
        <dbReference type="Proteomes" id="UP001300502"/>
    </source>
</evidence>
<dbReference type="Pfam" id="PF00565">
    <property type="entry name" value="SNase"/>
    <property type="match status" value="5"/>
</dbReference>
<evidence type="ECO:0000259" key="6">
    <source>
        <dbReference type="PROSITE" id="PS50304"/>
    </source>
</evidence>
<evidence type="ECO:0000256" key="3">
    <source>
        <dbReference type="ARBA" id="ARBA00022737"/>
    </source>
</evidence>
<dbReference type="InterPro" id="IPR035437">
    <property type="entry name" value="SNase_OB-fold_sf"/>
</dbReference>
<accession>A0AAV9I810</accession>
<dbReference type="GO" id="GO:0031047">
    <property type="term" value="P:regulatory ncRNA-mediated gene silencing"/>
    <property type="evidence" value="ECO:0007669"/>
    <property type="project" value="UniProtKB-UniRule"/>
</dbReference>
<dbReference type="GO" id="GO:0031332">
    <property type="term" value="C:RNAi effector complex"/>
    <property type="evidence" value="ECO:0007669"/>
    <property type="project" value="InterPro"/>
</dbReference>
<dbReference type="FunFam" id="2.30.30.140:FF:000018">
    <property type="entry name" value="Serine/threonine-protein kinase 31"/>
    <property type="match status" value="1"/>
</dbReference>
<sequence>METNASTPPIGTFLQGVVKEVVSGDTLVITGKASQSGPPPQVRLSLASLTAPRFTTREKNTKQESDQESDALSQEYNTSFVQLEPLAWQAREALRELTIGKPVLFRVDYKADNLGGKLFGSVYLTDKTSVSHFMVSSGLVKVRKPSPSSDEKKAPDFDQLVKLEEKAKQEKKGLHNSEHTEHTVVRITRKPLEEVPKGTKVFGLVDQVLSGSSFRILIPDDLEEAKKGFQSEKGTYRLVTVVLCGVQSPGFRLEPSSGKLVPQPFALNARLFSEHRLLNRVVRVVVQGVDKNEAILGEVFLAVDGKEEEESYIGEDLLRVGLARTNNWGLELSSCSARLGKAERTAIEQRLGIWQNYVPPPNASTVLAGSFKGKVVQVISGDTIAVVAEGQKDPRRISFSSLRCPKLGRGRELDAPLSFESREFLRKLLIGKIVQVELDYKRKVPSSGAEQDSSDSVVIEFATVTLNGKDVGEMLVSNGFALVIRHKSGEERARNYDKYLELEKEAIAGKKGIHGSKAGGGGDTSPSVRRVNDLTSREATKRAKETFPHFQRTGPFRGIVEYVFSGSRYKIFLPTESTMIAFALEYVRCPPPSKKTLSTTSTDDIGDAALYYARDNILQRDVQVSFTTVDRVGTFIGKMKLLERSTSSTDELEWEKALLEQGLGYLNEVIYDKAPMTLKEQEKAAKQSRRGLWATTTESLEQRDSKASHSADIQFHGIVSEVSGGGRLYVQSEEANAKSTLHIIQERLAELGMNETSREIPFSALKVGDKVAAKYSVDSQWYRGVIRQKDSVRDRLLVQFVDYGNEEWVAYDEVRSLPIATQNIPTAAYCVLLKDVVVPELTEDWGMEAGEALKDLVWNKRVLVQGTKRIMDTGNSHIPHVVADVYVEEDKQSKNIAVELLRQGLARIIRRKDAASRAAHERYGQDEALARRAHLCLWRFGDAYASDEDVQPT</sequence>
<keyword evidence="2 4" id="KW-0963">Cytoplasm</keyword>
<dbReference type="InterPro" id="IPR016071">
    <property type="entry name" value="Staphylococal_nuclease_OB-fold"/>
</dbReference>
<dbReference type="PROSITE" id="PS50830">
    <property type="entry name" value="TNASE_3"/>
    <property type="match status" value="5"/>
</dbReference>
<dbReference type="EMBL" id="JANCYU010000014">
    <property type="protein sequence ID" value="KAK4523400.1"/>
    <property type="molecule type" value="Genomic_DNA"/>
</dbReference>
<dbReference type="Gene3D" id="2.40.50.90">
    <property type="match status" value="5"/>
</dbReference>
<comment type="caution">
    <text evidence="8">The sequence shown here is derived from an EMBL/GenBank/DDBJ whole genome shotgun (WGS) entry which is preliminary data.</text>
</comment>
<gene>
    <name evidence="8" type="ORF">GAYE_PCTG52G1295</name>
</gene>
<name>A0AAV9I810_9RHOD</name>
<evidence type="ECO:0000256" key="2">
    <source>
        <dbReference type="ARBA" id="ARBA00022490"/>
    </source>
</evidence>
<dbReference type="GO" id="GO:0005634">
    <property type="term" value="C:nucleus"/>
    <property type="evidence" value="ECO:0007669"/>
    <property type="project" value="TreeGrafter"/>
</dbReference>
<dbReference type="PANTHER" id="PTHR12302">
    <property type="entry name" value="EBNA2 BINDING PROTEIN P100"/>
    <property type="match status" value="1"/>
</dbReference>
<feature type="domain" description="TNase-like" evidence="7">
    <location>
        <begin position="554"/>
        <end position="695"/>
    </location>
</feature>
<dbReference type="GO" id="GO:0003723">
    <property type="term" value="F:RNA binding"/>
    <property type="evidence" value="ECO:0007669"/>
    <property type="project" value="UniProtKB-UniRule"/>
</dbReference>
<dbReference type="AlphaFoldDB" id="A0AAV9I810"/>
<keyword evidence="3" id="KW-0677">Repeat</keyword>
<dbReference type="InterPro" id="IPR002999">
    <property type="entry name" value="Tudor"/>
</dbReference>
<feature type="domain" description="TNase-like" evidence="7">
    <location>
        <begin position="713"/>
        <end position="940"/>
    </location>
</feature>
<evidence type="ECO:0000256" key="4">
    <source>
        <dbReference type="PIRNR" id="PIRNR017179"/>
    </source>
</evidence>
<keyword evidence="9" id="KW-1185">Reference proteome</keyword>